<keyword evidence="9" id="KW-1185">Reference proteome</keyword>
<organism evidence="8 9">
    <name type="scientific">Cladophialophora chaetospira</name>
    <dbReference type="NCBI Taxonomy" id="386627"/>
    <lineage>
        <taxon>Eukaryota</taxon>
        <taxon>Fungi</taxon>
        <taxon>Dikarya</taxon>
        <taxon>Ascomycota</taxon>
        <taxon>Pezizomycotina</taxon>
        <taxon>Eurotiomycetes</taxon>
        <taxon>Chaetothyriomycetidae</taxon>
        <taxon>Chaetothyriales</taxon>
        <taxon>Herpotrichiellaceae</taxon>
        <taxon>Cladophialophora</taxon>
    </lineage>
</organism>
<dbReference type="Pfam" id="PF25423">
    <property type="entry name" value="DUF7893"/>
    <property type="match status" value="1"/>
</dbReference>
<dbReference type="Gene3D" id="3.40.50.150">
    <property type="entry name" value="Vaccinia Virus protein VP39"/>
    <property type="match status" value="1"/>
</dbReference>
<evidence type="ECO:0000256" key="2">
    <source>
        <dbReference type="ARBA" id="ARBA00022603"/>
    </source>
</evidence>
<keyword evidence="2 5" id="KW-0489">Methyltransferase</keyword>
<dbReference type="SUPFAM" id="SSF53335">
    <property type="entry name" value="S-adenosyl-L-methionine-dependent methyltransferases"/>
    <property type="match status" value="1"/>
</dbReference>
<feature type="domain" description="DUF7893" evidence="7">
    <location>
        <begin position="255"/>
        <end position="349"/>
    </location>
</feature>
<dbReference type="PANTHER" id="PTHR10629:SF54">
    <property type="entry name" value="DNA METHYLTRANSFERASE DIM-2"/>
    <property type="match status" value="1"/>
</dbReference>
<dbReference type="Gene3D" id="3.90.120.10">
    <property type="entry name" value="DNA Methylase, subunit A, domain 2"/>
    <property type="match status" value="1"/>
</dbReference>
<dbReference type="Pfam" id="PF00145">
    <property type="entry name" value="DNA_methylase"/>
    <property type="match status" value="1"/>
</dbReference>
<comment type="caution">
    <text evidence="8">The sequence shown here is derived from an EMBL/GenBank/DDBJ whole genome shotgun (WGS) entry which is preliminary data.</text>
</comment>
<dbReference type="PROSITE" id="PS00094">
    <property type="entry name" value="C5_MTASE_1"/>
    <property type="match status" value="1"/>
</dbReference>
<dbReference type="GO" id="GO:0003886">
    <property type="term" value="F:DNA (cytosine-5-)-methyltransferase activity"/>
    <property type="evidence" value="ECO:0007669"/>
    <property type="project" value="UniProtKB-EC"/>
</dbReference>
<feature type="region of interest" description="Disordered" evidence="6">
    <location>
        <begin position="1121"/>
        <end position="1262"/>
    </location>
</feature>
<name>A0AA39CD44_9EURO</name>
<evidence type="ECO:0000256" key="1">
    <source>
        <dbReference type="ARBA" id="ARBA00011975"/>
    </source>
</evidence>
<dbReference type="GO" id="GO:0032259">
    <property type="term" value="P:methylation"/>
    <property type="evidence" value="ECO:0007669"/>
    <property type="project" value="UniProtKB-KW"/>
</dbReference>
<dbReference type="InterPro" id="IPR029063">
    <property type="entry name" value="SAM-dependent_MTases_sf"/>
</dbReference>
<comment type="similarity">
    <text evidence="5">Belongs to the class I-like SAM-binding methyltransferase superfamily. C5-methyltransferase family.</text>
</comment>
<evidence type="ECO:0000259" key="7">
    <source>
        <dbReference type="Pfam" id="PF25423"/>
    </source>
</evidence>
<dbReference type="EMBL" id="JAPDRK010000020">
    <property type="protein sequence ID" value="KAJ9603905.1"/>
    <property type="molecule type" value="Genomic_DNA"/>
</dbReference>
<protein>
    <recommendedName>
        <fullName evidence="1">DNA (cytosine-5-)-methyltransferase</fullName>
        <ecNumber evidence="1">2.1.1.37</ecNumber>
    </recommendedName>
</protein>
<evidence type="ECO:0000313" key="8">
    <source>
        <dbReference type="EMBL" id="KAJ9603905.1"/>
    </source>
</evidence>
<evidence type="ECO:0000256" key="4">
    <source>
        <dbReference type="ARBA" id="ARBA00022691"/>
    </source>
</evidence>
<dbReference type="PROSITE" id="PS51679">
    <property type="entry name" value="SAM_MT_C5"/>
    <property type="match status" value="1"/>
</dbReference>
<dbReference type="InterPro" id="IPR001525">
    <property type="entry name" value="C5_MeTfrase"/>
</dbReference>
<dbReference type="InterPro" id="IPR018117">
    <property type="entry name" value="C5_DNA_meth_AS"/>
</dbReference>
<feature type="compositionally biased region" description="Polar residues" evidence="6">
    <location>
        <begin position="1143"/>
        <end position="1157"/>
    </location>
</feature>
<evidence type="ECO:0000256" key="6">
    <source>
        <dbReference type="SAM" id="MobiDB-lite"/>
    </source>
</evidence>
<evidence type="ECO:0000313" key="9">
    <source>
        <dbReference type="Proteomes" id="UP001172673"/>
    </source>
</evidence>
<dbReference type="AlphaFoldDB" id="A0AA39CD44"/>
<feature type="compositionally biased region" description="Basic and acidic residues" evidence="6">
    <location>
        <begin position="1"/>
        <end position="11"/>
    </location>
</feature>
<keyword evidence="4 5" id="KW-0949">S-adenosyl-L-methionine</keyword>
<sequence length="1262" mass="142555">MPRLQDLHFDLSIDDDSEEGVDVDESSGDWSSASTDTDHRLDLNEEPASETEEDIVLVQRPPRRAISSVDQDAVFAKRLGELESPEDIKKLYPRRFATTPSSTGNSQYEAESTILKGYISIEAQHTDHQDPDRDSEPGSEYDEFDLADFCVYQSLEGCFPVERKGFEGQYESLHIVSANLDTASWHVDGTIIYKDRSRSFIRGDIVEVCIGALEDTTENSAANWIWIQTSESQKTDHWYKLKRPAKSYEQYWTDFVWLADFAKYFIDFLHVKSSSGVSVCLAAFESSFWKWLEELHGHELSGWHGQCGNRTDFRQYVLNHCQVLRNQVYSLQKDSYNQRLSHQIWDEVNAGFFSHDRQAISRKEKTGVTEHVAHSFLKTFPYWQKEHRLFDIVEKSAEVDAYGKDRRRKWKFPNKLRVDQAINFRITDTEEISRAALILEQAATDNQPVQNPKSKELLRAVVVVRVPLKEWDQYDFRYAWVRAVSQSDISVVWLALPKDTFAIEEKKAFYPIGNELFFTDECNCNAIPIGNVIKIIKASVFTDHAPEGCHLFVHSLYRLEEEVHVNAVESELRCSCQKKSRGRPKQQQPVHKKLCSVSTSDVPKMKSCALCSGCGLLDHAFCATGMAETILAVEHDEAAARSHRANNPSTHCEYLIDSVNPALRRYINGKKPLPFEIDCLIAGCPCQGWSALNQNKGRNDYKSQKNCSILANMMSWIEVFMPAYVLLENVPNMDRTSPSACAEAICHLVALGYQVRKSIRIDGEVGGVSTRKRLFVIAAAPGAILPDEIPITRKRYGNELRKFRTAWRAISDLDPIENDTTLNHKDPDHIPLQRLKINWDKDVSFRSLVSNIKTSLHDAYETGSLSQREEHFFRGLHKEQRANGSKVLKRIDKDEPFRTMVTVVQPMDARLGGETIHTFQNRLISLREVSRAMGVPDWFLLAGNMVQKHHQLGNGVPWALGEGWGKQFARAWVKTLERREKEKQQPQDAENGRVENVSVQMSITTSASAEETAMRGRGQATSETFHTETVIRTRRPRRVIDSDDSDVDLLGDAVTKHVAKASVTTPGLTMKFGAESHGGPFTTMKQNRTDNGFSEEEYSGDSPVPKTSEVFLKQDVSVRHLNGGKLPNATQEPLGPMPKQPARASSQKQPFLAQSTRVDIDLTGDSDDEPSSHSVDPLSSEYGFKARTPSNGIRRSGISGKADVQAGSIQRSRSTPQKRRAPEGLSDLSDDELQAKKKSPVVEVQSPKKTPVVFIPSKRTKQ</sequence>
<dbReference type="GO" id="GO:0044027">
    <property type="term" value="P:negative regulation of gene expression via chromosomal CpG island methylation"/>
    <property type="evidence" value="ECO:0007669"/>
    <property type="project" value="TreeGrafter"/>
</dbReference>
<feature type="compositionally biased region" description="Polar residues" evidence="6">
    <location>
        <begin position="1083"/>
        <end position="1092"/>
    </location>
</feature>
<dbReference type="InterPro" id="IPR057215">
    <property type="entry name" value="DUF7893"/>
</dbReference>
<feature type="active site" evidence="5">
    <location>
        <position position="686"/>
    </location>
</feature>
<dbReference type="InterPro" id="IPR050390">
    <property type="entry name" value="C5-Methyltransferase"/>
</dbReference>
<dbReference type="PANTHER" id="PTHR10629">
    <property type="entry name" value="CYTOSINE-SPECIFIC METHYLTRANSFERASE"/>
    <property type="match status" value="1"/>
</dbReference>
<gene>
    <name evidence="8" type="ORF">H2200_011427</name>
</gene>
<evidence type="ECO:0000256" key="5">
    <source>
        <dbReference type="PROSITE-ProRule" id="PRU01016"/>
    </source>
</evidence>
<reference evidence="8" key="1">
    <citation type="submission" date="2022-10" db="EMBL/GenBank/DDBJ databases">
        <title>Culturing micro-colonial fungi from biological soil crusts in the Mojave desert and describing Neophaeococcomyces mojavensis, and introducing the new genera and species Taxawa tesnikishii.</title>
        <authorList>
            <person name="Kurbessoian T."/>
            <person name="Stajich J.E."/>
        </authorList>
    </citation>
    <scope>NUCLEOTIDE SEQUENCE</scope>
    <source>
        <strain evidence="8">TK_41</strain>
    </source>
</reference>
<keyword evidence="3 5" id="KW-0808">Transferase</keyword>
<dbReference type="GO" id="GO:0003677">
    <property type="term" value="F:DNA binding"/>
    <property type="evidence" value="ECO:0007669"/>
    <property type="project" value="TreeGrafter"/>
</dbReference>
<evidence type="ECO:0000256" key="3">
    <source>
        <dbReference type="ARBA" id="ARBA00022679"/>
    </source>
</evidence>
<dbReference type="EC" id="2.1.1.37" evidence="1"/>
<dbReference type="Proteomes" id="UP001172673">
    <property type="component" value="Unassembled WGS sequence"/>
</dbReference>
<proteinExistence type="inferred from homology"/>
<feature type="region of interest" description="Disordered" evidence="6">
    <location>
        <begin position="1"/>
        <end position="55"/>
    </location>
</feature>
<dbReference type="GO" id="GO:0005634">
    <property type="term" value="C:nucleus"/>
    <property type="evidence" value="ECO:0007669"/>
    <property type="project" value="TreeGrafter"/>
</dbReference>
<accession>A0AA39CD44</accession>
<feature type="compositionally biased region" description="Acidic residues" evidence="6">
    <location>
        <begin position="44"/>
        <end position="55"/>
    </location>
</feature>
<feature type="region of interest" description="Disordered" evidence="6">
    <location>
        <begin position="1074"/>
        <end position="1106"/>
    </location>
</feature>
<feature type="compositionally biased region" description="Acidic residues" evidence="6">
    <location>
        <begin position="12"/>
        <end position="27"/>
    </location>
</feature>